<dbReference type="Gene3D" id="3.30.230.10">
    <property type="match status" value="1"/>
</dbReference>
<keyword evidence="6" id="KW-1185">Reference proteome</keyword>
<dbReference type="PANTHER" id="PTHR20861:SF6">
    <property type="entry name" value="BETA-RIBOFURANOSYLPHENOL 5'-PHOSPHATE SYNTHASE"/>
    <property type="match status" value="1"/>
</dbReference>
<dbReference type="Pfam" id="PF00288">
    <property type="entry name" value="GHMP_kinases_N"/>
    <property type="match status" value="1"/>
</dbReference>
<reference evidence="5 6" key="1">
    <citation type="submission" date="2019-11" db="EMBL/GenBank/DDBJ databases">
        <title>The genome sequence of Methylocystis heyeri.</title>
        <authorList>
            <person name="Oshkin I.Y."/>
            <person name="Miroshnikov K."/>
            <person name="Dedysh S.N."/>
        </authorList>
    </citation>
    <scope>NUCLEOTIDE SEQUENCE [LARGE SCALE GENOMIC DNA]</scope>
    <source>
        <strain evidence="5 6">H2</strain>
    </source>
</reference>
<keyword evidence="2 5" id="KW-0418">Kinase</keyword>
<evidence type="ECO:0000256" key="1">
    <source>
        <dbReference type="ARBA" id="ARBA00022679"/>
    </source>
</evidence>
<evidence type="ECO:0000259" key="4">
    <source>
        <dbReference type="Pfam" id="PF08544"/>
    </source>
</evidence>
<dbReference type="GO" id="GO:0005524">
    <property type="term" value="F:ATP binding"/>
    <property type="evidence" value="ECO:0007669"/>
    <property type="project" value="InterPro"/>
</dbReference>
<dbReference type="Proteomes" id="UP000309061">
    <property type="component" value="Chromosome"/>
</dbReference>
<dbReference type="InterPro" id="IPR014721">
    <property type="entry name" value="Ribsml_uS5_D2-typ_fold_subgr"/>
</dbReference>
<dbReference type="PIRSF" id="PIRSF004884">
    <property type="entry name" value="Sugar_kin_arch"/>
    <property type="match status" value="1"/>
</dbReference>
<proteinExistence type="predicted"/>
<accession>A0A6B8KI40</accession>
<dbReference type="Pfam" id="PF08544">
    <property type="entry name" value="GHMP_kinases_C"/>
    <property type="match status" value="1"/>
</dbReference>
<evidence type="ECO:0000313" key="5">
    <source>
        <dbReference type="EMBL" id="QGM47337.1"/>
    </source>
</evidence>
<dbReference type="OrthoDB" id="1492801at2"/>
<dbReference type="InterPro" id="IPR020568">
    <property type="entry name" value="Ribosomal_Su5_D2-typ_SF"/>
</dbReference>
<dbReference type="InterPro" id="IPR013750">
    <property type="entry name" value="GHMP_kinase_C_dom"/>
</dbReference>
<dbReference type="InterPro" id="IPR004422">
    <property type="entry name" value="RFAP_synthase"/>
</dbReference>
<dbReference type="RefSeq" id="WP_154331706.1">
    <property type="nucleotide sequence ID" value="NZ_CP046052.1"/>
</dbReference>
<organism evidence="5 6">
    <name type="scientific">Methylocystis heyeri</name>
    <dbReference type="NCBI Taxonomy" id="391905"/>
    <lineage>
        <taxon>Bacteria</taxon>
        <taxon>Pseudomonadati</taxon>
        <taxon>Pseudomonadota</taxon>
        <taxon>Alphaproteobacteria</taxon>
        <taxon>Hyphomicrobiales</taxon>
        <taxon>Methylocystaceae</taxon>
        <taxon>Methylocystis</taxon>
    </lineage>
</organism>
<dbReference type="GO" id="GO:0016301">
    <property type="term" value="F:kinase activity"/>
    <property type="evidence" value="ECO:0007669"/>
    <property type="project" value="UniProtKB-KW"/>
</dbReference>
<evidence type="ECO:0000259" key="3">
    <source>
        <dbReference type="Pfam" id="PF00288"/>
    </source>
</evidence>
<dbReference type="KEGG" id="mhey:H2LOC_017505"/>
<keyword evidence="1" id="KW-0808">Transferase</keyword>
<dbReference type="InterPro" id="IPR006204">
    <property type="entry name" value="GHMP_kinase_N_dom"/>
</dbReference>
<dbReference type="NCBIfam" id="TIGR00144">
    <property type="entry name" value="beta_RFAP_syn"/>
    <property type="match status" value="1"/>
</dbReference>
<evidence type="ECO:0000256" key="2">
    <source>
        <dbReference type="ARBA" id="ARBA00022777"/>
    </source>
</evidence>
<name>A0A6B8KI40_9HYPH</name>
<sequence length="327" mass="34222">MPVQSSVNEVRVTAAARLHLGFLDMDGGLGRKFGGLGLAISGWRTRLLLARAEKNIVEGAEPERAMRLLQRAQQSLAPGARHHLRVEEAIPAHAGLGSGTQMALAIAAALRRLEDLPADAAADAALMERGARSGLGSGLFQDGGLVVDGGRGPQGLTPPIIARMPFPAEWRIILVFDPNCVGLHGDGEREVFSALPPFSAAQAGELCRRVLMQALPALAEKDFDAFGEAITRIQTVVGDFFAPAQNGRRFTSAAVEAMISRLIEEGAAGAGQTSWGPTGFVFARSEAEARRLAGAVAAGAQARGLSVDVVEGLAHGARVEAVYARLA</sequence>
<dbReference type="PANTHER" id="PTHR20861">
    <property type="entry name" value="HOMOSERINE/4-DIPHOSPHOCYTIDYL-2-C-METHYL-D-ERYTHRITOL KINASE"/>
    <property type="match status" value="1"/>
</dbReference>
<feature type="domain" description="GHMP kinase N-terminal" evidence="3">
    <location>
        <begin position="64"/>
        <end position="134"/>
    </location>
</feature>
<dbReference type="EMBL" id="CP046052">
    <property type="protein sequence ID" value="QGM47337.1"/>
    <property type="molecule type" value="Genomic_DNA"/>
</dbReference>
<gene>
    <name evidence="5" type="ORF">H2LOC_017505</name>
</gene>
<dbReference type="AlphaFoldDB" id="A0A6B8KI40"/>
<dbReference type="SUPFAM" id="SSF54211">
    <property type="entry name" value="Ribosomal protein S5 domain 2-like"/>
    <property type="match status" value="1"/>
</dbReference>
<evidence type="ECO:0000313" key="6">
    <source>
        <dbReference type="Proteomes" id="UP000309061"/>
    </source>
</evidence>
<protein>
    <submittedName>
        <fullName evidence="5">GHMP kinase</fullName>
    </submittedName>
</protein>
<feature type="domain" description="GHMP kinase C-terminal" evidence="4">
    <location>
        <begin position="214"/>
        <end position="297"/>
    </location>
</feature>